<dbReference type="Proteomes" id="UP000093482">
    <property type="component" value="Unassembled WGS sequence"/>
</dbReference>
<dbReference type="OrthoDB" id="2455603at2"/>
<proteinExistence type="predicted"/>
<sequence length="333" mass="36074">MKYGQIIPFALAATLLTGCGQVMESTANLIDTAAEKIENSNDDNAQAPVVEVVEEPQVAEGVVTEAIEEPVQTVAPVVQQQAPEPAAPVQKKQQAVTEKHDTVMDSVMITADEGNIRAEPSIDAKVVASSTSLGTGYFEYLKERVKTSDGRTWYKVDYGSGTGYVSSAVAELTMFGDPPQVPGLEAVKITEAQGNVREEPYLNSAVIYTGKKGERLEATSATFDMPDGRTWYMVKVNGKYGYISNRVIEEVYSSEWTDVQEALSGGEVFYVTNAEGNVRANASLNSSVIYTAKKGASLLYMGTYEKTSDGRTWYNVEVNGRYGYISGAVGELR</sequence>
<dbReference type="Pfam" id="PF08239">
    <property type="entry name" value="SH3_3"/>
    <property type="match status" value="2"/>
</dbReference>
<feature type="domain" description="SH3b" evidence="1">
    <location>
        <begin position="266"/>
        <end position="333"/>
    </location>
</feature>
<dbReference type="PANTHER" id="PTHR34408:SF1">
    <property type="entry name" value="GLYCOSYL HYDROLASE FAMILY 19 DOMAIN-CONTAINING PROTEIN HI_1415"/>
    <property type="match status" value="1"/>
</dbReference>
<keyword evidence="3" id="KW-1185">Reference proteome</keyword>
<evidence type="ECO:0000259" key="1">
    <source>
        <dbReference type="SMART" id="SM00287"/>
    </source>
</evidence>
<dbReference type="PROSITE" id="PS51257">
    <property type="entry name" value="PROKAR_LIPOPROTEIN"/>
    <property type="match status" value="1"/>
</dbReference>
<dbReference type="InterPro" id="IPR052354">
    <property type="entry name" value="Cell_Wall_Dynamics_Protein"/>
</dbReference>
<dbReference type="RefSeq" id="WP_066464203.1">
    <property type="nucleotide sequence ID" value="NZ_MATO01000034.1"/>
</dbReference>
<reference evidence="2 3" key="1">
    <citation type="submission" date="2016-07" db="EMBL/GenBank/DDBJ databases">
        <title>Caryophanon latum genome sequencing.</title>
        <authorList>
            <person name="Verma A."/>
            <person name="Pal Y."/>
            <person name="Krishnamurthi S."/>
        </authorList>
    </citation>
    <scope>NUCLEOTIDE SEQUENCE [LARGE SCALE GENOMIC DNA]</scope>
    <source>
        <strain evidence="2 3">DSM 14151</strain>
    </source>
</reference>
<feature type="domain" description="SH3b" evidence="1">
    <location>
        <begin position="104"/>
        <end position="173"/>
    </location>
</feature>
<protein>
    <recommendedName>
        <fullName evidence="1">SH3b domain-containing protein</fullName>
    </recommendedName>
</protein>
<dbReference type="Gene3D" id="2.30.30.40">
    <property type="entry name" value="SH3 Domains"/>
    <property type="match status" value="3"/>
</dbReference>
<evidence type="ECO:0000313" key="3">
    <source>
        <dbReference type="Proteomes" id="UP000093482"/>
    </source>
</evidence>
<dbReference type="PANTHER" id="PTHR34408">
    <property type="entry name" value="FAMILY PROTEIN, PUTATIVE-RELATED"/>
    <property type="match status" value="1"/>
</dbReference>
<accession>A0A1C0YUF4</accession>
<dbReference type="EMBL" id="MATO01000034">
    <property type="protein sequence ID" value="OCS90795.1"/>
    <property type="molecule type" value="Genomic_DNA"/>
</dbReference>
<comment type="caution">
    <text evidence="2">The sequence shown here is derived from an EMBL/GenBank/DDBJ whole genome shotgun (WGS) entry which is preliminary data.</text>
</comment>
<gene>
    <name evidence="2" type="ORF">A6K76_01730</name>
</gene>
<dbReference type="InterPro" id="IPR003646">
    <property type="entry name" value="SH3-like_bac-type"/>
</dbReference>
<dbReference type="SMART" id="SM00287">
    <property type="entry name" value="SH3b"/>
    <property type="match status" value="3"/>
</dbReference>
<name>A0A1C0YUF4_9BACL</name>
<dbReference type="AlphaFoldDB" id="A0A1C0YUF4"/>
<evidence type="ECO:0000313" key="2">
    <source>
        <dbReference type="EMBL" id="OCS90795.1"/>
    </source>
</evidence>
<feature type="domain" description="SH3b" evidence="1">
    <location>
        <begin position="184"/>
        <end position="251"/>
    </location>
</feature>
<organism evidence="2 3">
    <name type="scientific">Caryophanon latum</name>
    <dbReference type="NCBI Taxonomy" id="33977"/>
    <lineage>
        <taxon>Bacteria</taxon>
        <taxon>Bacillati</taxon>
        <taxon>Bacillota</taxon>
        <taxon>Bacilli</taxon>
        <taxon>Bacillales</taxon>
        <taxon>Caryophanaceae</taxon>
        <taxon>Caryophanon</taxon>
    </lineage>
</organism>